<evidence type="ECO:0000259" key="1">
    <source>
        <dbReference type="SMART" id="SM00382"/>
    </source>
</evidence>
<dbReference type="InterPro" id="IPR050513">
    <property type="entry name" value="RavA_ATPases"/>
</dbReference>
<reference evidence="2" key="2">
    <citation type="submission" date="2020-09" db="EMBL/GenBank/DDBJ databases">
        <authorList>
            <person name="Sun Q."/>
            <person name="Ohkuma M."/>
        </authorList>
    </citation>
    <scope>NUCLEOTIDE SEQUENCE</scope>
    <source>
        <strain evidence="2">JCM 11219</strain>
    </source>
</reference>
<protein>
    <recommendedName>
        <fullName evidence="1">AAA+ ATPase domain-containing protein</fullName>
    </recommendedName>
</protein>
<organism evidence="2 3">
    <name type="scientific">Vulcanisaeta souniana JCM 11219</name>
    <dbReference type="NCBI Taxonomy" id="1293586"/>
    <lineage>
        <taxon>Archaea</taxon>
        <taxon>Thermoproteota</taxon>
        <taxon>Thermoprotei</taxon>
        <taxon>Thermoproteales</taxon>
        <taxon>Thermoproteaceae</taxon>
        <taxon>Vulcanisaeta</taxon>
    </lineage>
</organism>
<evidence type="ECO:0000313" key="3">
    <source>
        <dbReference type="Proteomes" id="UP000657075"/>
    </source>
</evidence>
<reference evidence="2" key="1">
    <citation type="journal article" date="2014" name="Int. J. Syst. Evol. Microbiol.">
        <title>Complete genome sequence of Corynebacterium casei LMG S-19264T (=DSM 44701T), isolated from a smear-ripened cheese.</title>
        <authorList>
            <consortium name="US DOE Joint Genome Institute (JGI-PGF)"/>
            <person name="Walter F."/>
            <person name="Albersmeier A."/>
            <person name="Kalinowski J."/>
            <person name="Ruckert C."/>
        </authorList>
    </citation>
    <scope>NUCLEOTIDE SEQUENCE</scope>
    <source>
        <strain evidence="2">JCM 11219</strain>
    </source>
</reference>
<dbReference type="AlphaFoldDB" id="A0A830EIJ4"/>
<dbReference type="Pfam" id="PF20030">
    <property type="entry name" value="bpMoxR"/>
    <property type="match status" value="1"/>
</dbReference>
<evidence type="ECO:0000313" key="2">
    <source>
        <dbReference type="EMBL" id="GGI86310.1"/>
    </source>
</evidence>
<dbReference type="SMART" id="SM00382">
    <property type="entry name" value="AAA"/>
    <property type="match status" value="1"/>
</dbReference>
<dbReference type="Gene3D" id="3.40.50.300">
    <property type="entry name" value="P-loop containing nucleotide triphosphate hydrolases"/>
    <property type="match status" value="1"/>
</dbReference>
<dbReference type="InterPro" id="IPR027417">
    <property type="entry name" value="P-loop_NTPase"/>
</dbReference>
<accession>A0A830EIJ4</accession>
<proteinExistence type="predicted"/>
<feature type="domain" description="AAA+ ATPase" evidence="1">
    <location>
        <begin position="47"/>
        <end position="184"/>
    </location>
</feature>
<sequence length="398" mass="44649">MLGLIKPWHANSTMPGAPGVRLAYRWLFRRLPGQHEAGLASLSGLIHGEPVLLVGPPGTGKTLLITSLARMVNAKAYIIQLHKYMTDVEVFGPYNVRALQDGRLVRNWSPIISADVIYLDEVFNAPSFLLNALNSMLNERLIYDPFTGEVMPIRAFAIYGASNYIPQSPELMAFADRFPIKASVDYVSPEFYGEALRVSNDSQETPSGIITPQELGELRTRALEILGSDGFTDEYLLITQGIAGLREFGVKISDRTLFTKLPRVIASLMALLDCPAEQKGCTTYTAFLVMPWVIGSSLQLPEEYRASPEDSVRESLKMARNDFMALVSAVRVFMRYEAKVLAMEPMDLAGYENTINDIADVLRYQRWYSFLVDFLEWRVSWLSKRAEENAGRLARARS</sequence>
<dbReference type="SUPFAM" id="SSF52540">
    <property type="entry name" value="P-loop containing nucleoside triphosphate hydrolases"/>
    <property type="match status" value="1"/>
</dbReference>
<gene>
    <name evidence="2" type="ORF">GCM10007112_24100</name>
</gene>
<dbReference type="PANTHER" id="PTHR32204">
    <property type="entry name" value="ATPASE RAVA"/>
    <property type="match status" value="1"/>
</dbReference>
<dbReference type="CDD" id="cd00009">
    <property type="entry name" value="AAA"/>
    <property type="match status" value="1"/>
</dbReference>
<dbReference type="PANTHER" id="PTHR32204:SF0">
    <property type="entry name" value="ATPASE RAVA"/>
    <property type="match status" value="1"/>
</dbReference>
<dbReference type="InterPro" id="IPR003593">
    <property type="entry name" value="AAA+_ATPase"/>
</dbReference>
<dbReference type="InterPro" id="IPR045427">
    <property type="entry name" value="MoxR"/>
</dbReference>
<name>A0A830EIJ4_9CREN</name>
<dbReference type="Proteomes" id="UP000657075">
    <property type="component" value="Unassembled WGS sequence"/>
</dbReference>
<dbReference type="EMBL" id="BMNM01000014">
    <property type="protein sequence ID" value="GGI86310.1"/>
    <property type="molecule type" value="Genomic_DNA"/>
</dbReference>
<comment type="caution">
    <text evidence="2">The sequence shown here is derived from an EMBL/GenBank/DDBJ whole genome shotgun (WGS) entry which is preliminary data.</text>
</comment>